<keyword evidence="1" id="KW-0732">Signal</keyword>
<dbReference type="Proteomes" id="UP000287233">
    <property type="component" value="Chromosome"/>
</dbReference>
<evidence type="ECO:0000313" key="2">
    <source>
        <dbReference type="EMBL" id="QAA76227.1"/>
    </source>
</evidence>
<accession>A0A410FT31</accession>
<evidence type="ECO:0000256" key="1">
    <source>
        <dbReference type="SAM" id="SignalP"/>
    </source>
</evidence>
<organism evidence="2 3">
    <name type="scientific">Bipolaricaulis sibiricus</name>
    <dbReference type="NCBI Taxonomy" id="2501609"/>
    <lineage>
        <taxon>Bacteria</taxon>
        <taxon>Candidatus Bipolaricaulota</taxon>
        <taxon>Candidatus Bipolaricaulia</taxon>
        <taxon>Candidatus Bipolaricaulales</taxon>
        <taxon>Candidatus Bipolaricaulaceae</taxon>
        <taxon>Candidatus Bipolaricaulis</taxon>
    </lineage>
</organism>
<dbReference type="KEGG" id="bih:BIP78_0461"/>
<feature type="chain" id="PRO_5019501227" evidence="1">
    <location>
        <begin position="21"/>
        <end position="614"/>
    </location>
</feature>
<protein>
    <submittedName>
        <fullName evidence="2">Uncharacterized protein</fullName>
    </submittedName>
</protein>
<gene>
    <name evidence="2" type="ORF">BIP78_0461</name>
</gene>
<proteinExistence type="predicted"/>
<feature type="signal peptide" evidence="1">
    <location>
        <begin position="1"/>
        <end position="20"/>
    </location>
</feature>
<dbReference type="EMBL" id="CP034928">
    <property type="protein sequence ID" value="QAA76227.1"/>
    <property type="molecule type" value="Genomic_DNA"/>
</dbReference>
<dbReference type="AlphaFoldDB" id="A0A410FT31"/>
<reference evidence="3" key="1">
    <citation type="submission" date="2018-12" db="EMBL/GenBank/DDBJ databases">
        <title>Complete genome sequence of an uncultured bacterium of the candidate phylum Bipolaricaulota.</title>
        <authorList>
            <person name="Kadnikov V.V."/>
            <person name="Mardanov A.V."/>
            <person name="Beletsky A.V."/>
            <person name="Frank Y.A."/>
            <person name="Karnachuk O.V."/>
            <person name="Ravin N.V."/>
        </authorList>
    </citation>
    <scope>NUCLEOTIDE SEQUENCE [LARGE SCALE GENOMIC DNA]</scope>
</reference>
<name>A0A410FT31_BIPS1</name>
<evidence type="ECO:0000313" key="3">
    <source>
        <dbReference type="Proteomes" id="UP000287233"/>
    </source>
</evidence>
<sequence length="614" mass="66957">MRQHLASALSLVLAVALAQAMPLVGSWDLTFELLPTTRIYSSDITLNWQFAPGWRVESESKIYSDGLLRYQNFHLDGSLGAFDAWGKIYFHVQEARYRRAWLHMETPLEGGTLRLSFHHWARATEYTSGDRSTFGAWPCVEVVSWMDAWKFMGREVYVAGPVAGYAYAGAALTLSIGVDSPDPDRFQIYVPPASVAAFETAFGTQFWTSWVGRTVCVRGTIKGYRYTSGGPASGGYSVAEVSITSPSALSLGTCMGVAVSAGCPGTTIRWFEALNHVGQTVYVQGPVASITPSSGSPPGSYHGHSGYRVRLGGGAAVGNRVEVILPIHPGWSTVGTSYASEVCVHGTITVIDGVAVILPPNLISTSRNRCCTEGGLPGMFLSHRLRYTSAPWTITIDFGDCCWGFTLRQIAVRADSRPLCCGISYDAALSWAPVGLGTFALTLRGLPLLCCGITADLSVTYATDQKVVHLEPNWPGGRGCLSVYGDAVWTDNAWTGFQIYGWRIYCWLGDLRLEAGVALDRARMNSASPLSFRSAEWTYVGLAYRSASCCGSGNVWFNADFWLGDGPYLFGLRRVRLRLEVPVMAGLAVFTRGMIDQSKAHPLEYWNIGWKLSF</sequence>